<dbReference type="GO" id="GO:0004180">
    <property type="term" value="F:carboxypeptidase activity"/>
    <property type="evidence" value="ECO:0007669"/>
    <property type="project" value="UniProtKB-KW"/>
</dbReference>
<comment type="caution">
    <text evidence="8">The sequence shown here is derived from an EMBL/GenBank/DDBJ whole genome shotgun (WGS) entry which is preliminary data.</text>
</comment>
<dbReference type="EMBL" id="JAHJDP010000022">
    <property type="protein sequence ID" value="MBU2689966.1"/>
    <property type="molecule type" value="Genomic_DNA"/>
</dbReference>
<dbReference type="Pfam" id="PF13860">
    <property type="entry name" value="FlgD_ig"/>
    <property type="match status" value="1"/>
</dbReference>
<dbReference type="PROSITE" id="PS51892">
    <property type="entry name" value="SUBTILASE"/>
    <property type="match status" value="1"/>
</dbReference>
<dbReference type="InterPro" id="IPR023828">
    <property type="entry name" value="Peptidase_S8_Ser-AS"/>
</dbReference>
<evidence type="ECO:0000259" key="7">
    <source>
        <dbReference type="Pfam" id="PF13860"/>
    </source>
</evidence>
<dbReference type="GO" id="GO:0006508">
    <property type="term" value="P:proteolysis"/>
    <property type="evidence" value="ECO:0007669"/>
    <property type="project" value="UniProtKB-KW"/>
</dbReference>
<dbReference type="InterPro" id="IPR015500">
    <property type="entry name" value="Peptidase_S8_subtilisin-rel"/>
</dbReference>
<evidence type="ECO:0000313" key="8">
    <source>
        <dbReference type="EMBL" id="MBU2689966.1"/>
    </source>
</evidence>
<feature type="signal peptide" evidence="5">
    <location>
        <begin position="1"/>
        <end position="29"/>
    </location>
</feature>
<dbReference type="SUPFAM" id="SSF49899">
    <property type="entry name" value="Concanavalin A-like lectins/glucanases"/>
    <property type="match status" value="1"/>
</dbReference>
<keyword evidence="2" id="KW-0378">Hydrolase</keyword>
<dbReference type="PROSITE" id="PS00138">
    <property type="entry name" value="SUBTILASE_SER"/>
    <property type="match status" value="1"/>
</dbReference>
<proteinExistence type="inferred from homology"/>
<keyword evidence="1" id="KW-0645">Protease</keyword>
<dbReference type="InterPro" id="IPR008969">
    <property type="entry name" value="CarboxyPept-like_regulatory"/>
</dbReference>
<dbReference type="InterPro" id="IPR025965">
    <property type="entry name" value="FlgD/Vpr_Ig-like"/>
</dbReference>
<dbReference type="Gene3D" id="3.40.50.200">
    <property type="entry name" value="Peptidase S8/S53 domain"/>
    <property type="match status" value="1"/>
</dbReference>
<gene>
    <name evidence="8" type="ORF">KJ970_03500</name>
</gene>
<dbReference type="Pfam" id="PF00082">
    <property type="entry name" value="Peptidase_S8"/>
    <property type="match status" value="1"/>
</dbReference>
<feature type="chain" id="PRO_5038040670" evidence="5">
    <location>
        <begin position="30"/>
        <end position="913"/>
    </location>
</feature>
<feature type="domain" description="FlgD/Vpr Ig-like" evidence="7">
    <location>
        <begin position="850"/>
        <end position="900"/>
    </location>
</feature>
<dbReference type="InterPro" id="IPR013320">
    <property type="entry name" value="ConA-like_dom_sf"/>
</dbReference>
<protein>
    <submittedName>
        <fullName evidence="8">Carboxypeptidase regulatory-like domain-containing protein</fullName>
    </submittedName>
</protein>
<comment type="caution">
    <text evidence="4">Lacks conserved residue(s) required for the propagation of feature annotation.</text>
</comment>
<evidence type="ECO:0000256" key="5">
    <source>
        <dbReference type="SAM" id="SignalP"/>
    </source>
</evidence>
<evidence type="ECO:0000256" key="3">
    <source>
        <dbReference type="ARBA" id="ARBA00022825"/>
    </source>
</evidence>
<dbReference type="AlphaFoldDB" id="A0A948W5V7"/>
<dbReference type="InterPro" id="IPR000209">
    <property type="entry name" value="Peptidase_S8/S53_dom"/>
</dbReference>
<accession>A0A948W5V7</accession>
<evidence type="ECO:0000259" key="6">
    <source>
        <dbReference type="Pfam" id="PF00082"/>
    </source>
</evidence>
<keyword evidence="8" id="KW-0121">Carboxypeptidase</keyword>
<dbReference type="Gene3D" id="2.60.40.1120">
    <property type="entry name" value="Carboxypeptidase-like, regulatory domain"/>
    <property type="match status" value="1"/>
</dbReference>
<organism evidence="8 9">
    <name type="scientific">Eiseniibacteriota bacterium</name>
    <dbReference type="NCBI Taxonomy" id="2212470"/>
    <lineage>
        <taxon>Bacteria</taxon>
        <taxon>Candidatus Eiseniibacteriota</taxon>
    </lineage>
</organism>
<dbReference type="Gene3D" id="2.60.40.4070">
    <property type="match status" value="1"/>
</dbReference>
<keyword evidence="3" id="KW-0720">Serine protease</keyword>
<dbReference type="Pfam" id="PF13620">
    <property type="entry name" value="CarboxypepD_reg"/>
    <property type="match status" value="1"/>
</dbReference>
<sequence length="913" mass="98031">MTQRQPIFATLITLALLAMIPPHSFGAAAAHQAKPLLGYQTRTENVNPNKIALRFHPETQARVRSGRLVSLCGADLSVLEEIRGSVPGAQWEPRFPLTESELDALRAKGESRTRQSLPDLNLFGLLTLPPAMNDKAARERLGSILESLNAVSPVAEAWALPEPELAQIFTTDRETPDFSGAQGYLYDPPVGVAADSAWTFPGGKGEGVRMVDIEFGWLFTHEDLKNPWFTGGDPAVSDHGTAVLGEIAGQHNGYGVNGISPEVEIGGYQVGDLAAAILDLATILDPGNVYLIEIQVTGPNDAAWVPMEWIPDIFAAIQTTSALGILCVEAGANGSQNLDDPIYGGLFDRRVRDSGAILVGAGIPSSLAAESFSSYGSRLSLQGWGSSITTTGYGDLQGGDPEVHYTSGFNGTSGASPIVVGCVVSLQGQALDLFGRPLTPRLAEEILSVTGSPWTGDRPIGERPNLAAARERLLMNYGVVNVTVRDAQTLDPMPDMIVEVAETGRISKTGPTGEVSLQLTAEDMTFRVTGDFYFLEEDFPFTVAADETLNAVLDITPAPLSNLAGFVTDPDGSPIEGARITVLGTPLDSVWTAADGSYQMDGIPQNTGYTAIVGMAPGYAAAYTIFDILPPDTSTWDPVLVKAESFEEGPAGFTGTGDFELGYPQPPSPPPFSGDNVWATNLEGYYNDLTISYLTSPVFDLTGTTELTLSFHHWYWTETDDGGNVQVWDQNEAEWVVVEPIGGYPDDSIITMYFQPGYNGRLDDWEPVVIPLDAFAGGPFKFRFFFRGNYVGHKAGWYLDDIAFDIGGYGPAAVDPTLFTAEGLRLLPERPNPSSDLSHICFALAKPQPVQLRIFDISGSVIRTISRGRLPSGNQSIVWDGRDARGHCVASGLYFYELAAGGESGKGKLLRLK</sequence>
<dbReference type="SUPFAM" id="SSF49464">
    <property type="entry name" value="Carboxypeptidase regulatory domain-like"/>
    <property type="match status" value="1"/>
</dbReference>
<dbReference type="InterPro" id="IPR036852">
    <property type="entry name" value="Peptidase_S8/S53_dom_sf"/>
</dbReference>
<keyword evidence="5" id="KW-0732">Signal</keyword>
<dbReference type="Proteomes" id="UP000777784">
    <property type="component" value="Unassembled WGS sequence"/>
</dbReference>
<comment type="similarity">
    <text evidence="4">Belongs to the peptidase S8 family.</text>
</comment>
<dbReference type="SUPFAM" id="SSF52743">
    <property type="entry name" value="Subtilisin-like"/>
    <property type="match status" value="1"/>
</dbReference>
<reference evidence="8" key="1">
    <citation type="submission" date="2021-05" db="EMBL/GenBank/DDBJ databases">
        <title>Energy efficiency and biological interactions define the core microbiome of deep oligotrophic groundwater.</title>
        <authorList>
            <person name="Mehrshad M."/>
            <person name="Lopez-Fernandez M."/>
            <person name="Bell E."/>
            <person name="Bernier-Latmani R."/>
            <person name="Bertilsson S."/>
            <person name="Dopson M."/>
        </authorList>
    </citation>
    <scope>NUCLEOTIDE SEQUENCE</scope>
    <source>
        <strain evidence="8">Modern_marine.mb.64</strain>
    </source>
</reference>
<name>A0A948W5V7_UNCEI</name>
<evidence type="ECO:0000313" key="9">
    <source>
        <dbReference type="Proteomes" id="UP000777784"/>
    </source>
</evidence>
<feature type="domain" description="Peptidase S8/S53" evidence="6">
    <location>
        <begin position="235"/>
        <end position="428"/>
    </location>
</feature>
<evidence type="ECO:0000256" key="1">
    <source>
        <dbReference type="ARBA" id="ARBA00022670"/>
    </source>
</evidence>
<evidence type="ECO:0000256" key="4">
    <source>
        <dbReference type="PROSITE-ProRule" id="PRU01240"/>
    </source>
</evidence>
<dbReference type="GO" id="GO:0004252">
    <property type="term" value="F:serine-type endopeptidase activity"/>
    <property type="evidence" value="ECO:0007669"/>
    <property type="project" value="InterPro"/>
</dbReference>
<dbReference type="Gene3D" id="2.60.120.260">
    <property type="entry name" value="Galactose-binding domain-like"/>
    <property type="match status" value="1"/>
</dbReference>
<evidence type="ECO:0000256" key="2">
    <source>
        <dbReference type="ARBA" id="ARBA00022801"/>
    </source>
</evidence>
<dbReference type="PRINTS" id="PR00723">
    <property type="entry name" value="SUBTILISIN"/>
</dbReference>